<dbReference type="InterPro" id="IPR003400">
    <property type="entry name" value="ExbD"/>
</dbReference>
<evidence type="ECO:0000256" key="5">
    <source>
        <dbReference type="ARBA" id="ARBA00022989"/>
    </source>
</evidence>
<comment type="subcellular location">
    <subcellularLocation>
        <location evidence="1">Cell membrane</location>
        <topology evidence="1">Single-pass membrane protein</topology>
    </subcellularLocation>
    <subcellularLocation>
        <location evidence="7">Cell membrane</location>
        <topology evidence="7">Single-pass type II membrane protein</topology>
    </subcellularLocation>
</comment>
<dbReference type="KEGG" id="psl:Psta_2715"/>
<evidence type="ECO:0000256" key="3">
    <source>
        <dbReference type="ARBA" id="ARBA00022475"/>
    </source>
</evidence>
<dbReference type="Proteomes" id="UP000001887">
    <property type="component" value="Chromosome"/>
</dbReference>
<dbReference type="GO" id="GO:0015031">
    <property type="term" value="P:protein transport"/>
    <property type="evidence" value="ECO:0007669"/>
    <property type="project" value="UniProtKB-KW"/>
</dbReference>
<dbReference type="eggNOG" id="COG0848">
    <property type="taxonomic scope" value="Bacteria"/>
</dbReference>
<evidence type="ECO:0000313" key="9">
    <source>
        <dbReference type="EMBL" id="ADB17383.1"/>
    </source>
</evidence>
<feature type="region of interest" description="Disordered" evidence="8">
    <location>
        <begin position="108"/>
        <end position="154"/>
    </location>
</feature>
<evidence type="ECO:0000256" key="4">
    <source>
        <dbReference type="ARBA" id="ARBA00022692"/>
    </source>
</evidence>
<evidence type="ECO:0000256" key="7">
    <source>
        <dbReference type="RuleBase" id="RU003879"/>
    </source>
</evidence>
<dbReference type="Pfam" id="PF02472">
    <property type="entry name" value="ExbD"/>
    <property type="match status" value="1"/>
</dbReference>
<evidence type="ECO:0000256" key="1">
    <source>
        <dbReference type="ARBA" id="ARBA00004162"/>
    </source>
</evidence>
<dbReference type="OrthoDB" id="292474at2"/>
<reference evidence="9 10" key="1">
    <citation type="journal article" date="2009" name="Stand. Genomic Sci.">
        <title>Complete genome sequence of Pirellula staleyi type strain (ATCC 27377).</title>
        <authorList>
            <person name="Clum A."/>
            <person name="Tindall B.J."/>
            <person name="Sikorski J."/>
            <person name="Ivanova N."/>
            <person name="Mavrommatis K."/>
            <person name="Lucas S."/>
            <person name="Glavina del Rio T."/>
            <person name="Nolan M."/>
            <person name="Chen F."/>
            <person name="Tice H."/>
            <person name="Pitluck S."/>
            <person name="Cheng J.F."/>
            <person name="Chertkov O."/>
            <person name="Brettin T."/>
            <person name="Han C."/>
            <person name="Detter J.C."/>
            <person name="Kuske C."/>
            <person name="Bruce D."/>
            <person name="Goodwin L."/>
            <person name="Ovchinikova G."/>
            <person name="Pati A."/>
            <person name="Mikhailova N."/>
            <person name="Chen A."/>
            <person name="Palaniappan K."/>
            <person name="Land M."/>
            <person name="Hauser L."/>
            <person name="Chang Y.J."/>
            <person name="Jeffries C.D."/>
            <person name="Chain P."/>
            <person name="Rohde M."/>
            <person name="Goker M."/>
            <person name="Bristow J."/>
            <person name="Eisen J.A."/>
            <person name="Markowitz V."/>
            <person name="Hugenholtz P."/>
            <person name="Kyrpides N.C."/>
            <person name="Klenk H.P."/>
            <person name="Lapidus A."/>
        </authorList>
    </citation>
    <scope>NUCLEOTIDE SEQUENCE [LARGE SCALE GENOMIC DNA]</scope>
    <source>
        <strain evidence="10">ATCC 27377 / DSM 6068 / ICPB 4128</strain>
    </source>
</reference>
<dbReference type="GO" id="GO:0005886">
    <property type="term" value="C:plasma membrane"/>
    <property type="evidence" value="ECO:0007669"/>
    <property type="project" value="UniProtKB-SubCell"/>
</dbReference>
<dbReference type="PANTHER" id="PTHR30558">
    <property type="entry name" value="EXBD MEMBRANE COMPONENT OF PMF-DRIVEN MACROMOLECULE IMPORT SYSTEM"/>
    <property type="match status" value="1"/>
</dbReference>
<dbReference type="PANTHER" id="PTHR30558:SF3">
    <property type="entry name" value="BIOPOLYMER TRANSPORT PROTEIN EXBD-RELATED"/>
    <property type="match status" value="1"/>
</dbReference>
<feature type="region of interest" description="Disordered" evidence="8">
    <location>
        <begin position="1"/>
        <end position="38"/>
    </location>
</feature>
<keyword evidence="4 7" id="KW-0812">Transmembrane</keyword>
<dbReference type="STRING" id="530564.Psta_2715"/>
<keyword evidence="3" id="KW-1003">Cell membrane</keyword>
<comment type="similarity">
    <text evidence="2 7">Belongs to the ExbD/TolR family.</text>
</comment>
<dbReference type="EMBL" id="CP001848">
    <property type="protein sequence ID" value="ADB17383.1"/>
    <property type="molecule type" value="Genomic_DNA"/>
</dbReference>
<dbReference type="GO" id="GO:0022857">
    <property type="term" value="F:transmembrane transporter activity"/>
    <property type="evidence" value="ECO:0007669"/>
    <property type="project" value="InterPro"/>
</dbReference>
<name>D2R6T3_PIRSD</name>
<feature type="region of interest" description="Disordered" evidence="8">
    <location>
        <begin position="183"/>
        <end position="202"/>
    </location>
</feature>
<organism evidence="9 10">
    <name type="scientific">Pirellula staleyi (strain ATCC 27377 / DSM 6068 / ICPB 4128)</name>
    <name type="common">Pirella staleyi</name>
    <dbReference type="NCBI Taxonomy" id="530564"/>
    <lineage>
        <taxon>Bacteria</taxon>
        <taxon>Pseudomonadati</taxon>
        <taxon>Planctomycetota</taxon>
        <taxon>Planctomycetia</taxon>
        <taxon>Pirellulales</taxon>
        <taxon>Pirellulaceae</taxon>
        <taxon>Pirellula</taxon>
    </lineage>
</organism>
<dbReference type="HOGENOM" id="CLU_939595_0_0_0"/>
<keyword evidence="6" id="KW-0472">Membrane</keyword>
<keyword evidence="7" id="KW-0653">Protein transport</keyword>
<keyword evidence="10" id="KW-1185">Reference proteome</keyword>
<evidence type="ECO:0000256" key="6">
    <source>
        <dbReference type="ARBA" id="ARBA00023136"/>
    </source>
</evidence>
<proteinExistence type="inferred from homology"/>
<gene>
    <name evidence="9" type="ordered locus">Psta_2715</name>
</gene>
<evidence type="ECO:0000256" key="2">
    <source>
        <dbReference type="ARBA" id="ARBA00005811"/>
    </source>
</evidence>
<keyword evidence="5" id="KW-1133">Transmembrane helix</keyword>
<dbReference type="AlphaFoldDB" id="D2R6T3"/>
<evidence type="ECO:0000256" key="8">
    <source>
        <dbReference type="SAM" id="MobiDB-lite"/>
    </source>
</evidence>
<accession>D2R6T3</accession>
<keyword evidence="7" id="KW-0813">Transport</keyword>
<protein>
    <submittedName>
        <fullName evidence="9">Biopolymer transport protein ExbD/TolR</fullName>
    </submittedName>
</protein>
<evidence type="ECO:0000313" key="10">
    <source>
        <dbReference type="Proteomes" id="UP000001887"/>
    </source>
</evidence>
<sequence length="296" mass="32168">MPPLPQAPEAEEELPVLETEPSTEVAPPDFAPANAATENPSDLFIDVAADESAAAVAGDEAALDIVQVPDSDLQMTVVMEPNYASDASVEPFSDERLATLAVVDEETAPPPFAISGESRWKGSPPRPPAAVDEEDEPPRPSMKRKTRQPQEADMDMTPMVDVTFLLLIFFMVTASFTMQKSLSIPKPESDQPSTQAKSVEDYEENPDYVVVRVDSLNTFYVSAAHWDDEREAPSEQELLVKLRQAREDGGSSVPTKMLVIASGEALHERVVMAIDAGNDVGMEEVQLLSVEDDEAP</sequence>